<keyword evidence="2" id="KW-0812">Transmembrane</keyword>
<keyword evidence="2" id="KW-1133">Transmembrane helix</keyword>
<proteinExistence type="predicted"/>
<feature type="transmembrane region" description="Helical" evidence="2">
    <location>
        <begin position="87"/>
        <end position="107"/>
    </location>
</feature>
<organism evidence="3 4">
    <name type="scientific">Marasmius tenuissimus</name>
    <dbReference type="NCBI Taxonomy" id="585030"/>
    <lineage>
        <taxon>Eukaryota</taxon>
        <taxon>Fungi</taxon>
        <taxon>Dikarya</taxon>
        <taxon>Basidiomycota</taxon>
        <taxon>Agaricomycotina</taxon>
        <taxon>Agaricomycetes</taxon>
        <taxon>Agaricomycetidae</taxon>
        <taxon>Agaricales</taxon>
        <taxon>Marasmiineae</taxon>
        <taxon>Marasmiaceae</taxon>
        <taxon>Marasmius</taxon>
    </lineage>
</organism>
<feature type="region of interest" description="Disordered" evidence="1">
    <location>
        <begin position="50"/>
        <end position="82"/>
    </location>
</feature>
<name>A0ABR2ZV95_9AGAR</name>
<dbReference type="Proteomes" id="UP001437256">
    <property type="component" value="Unassembled WGS sequence"/>
</dbReference>
<evidence type="ECO:0000256" key="1">
    <source>
        <dbReference type="SAM" id="MobiDB-lite"/>
    </source>
</evidence>
<evidence type="ECO:0000313" key="3">
    <source>
        <dbReference type="EMBL" id="KAL0064227.1"/>
    </source>
</evidence>
<reference evidence="3 4" key="1">
    <citation type="submission" date="2024-05" db="EMBL/GenBank/DDBJ databases">
        <title>A draft genome resource for the thread blight pathogen Marasmius tenuissimus strain MS-2.</title>
        <authorList>
            <person name="Yulfo-Soto G.E."/>
            <person name="Baruah I.K."/>
            <person name="Amoako-Attah I."/>
            <person name="Bukari Y."/>
            <person name="Meinhardt L.W."/>
            <person name="Bailey B.A."/>
            <person name="Cohen S.P."/>
        </authorList>
    </citation>
    <scope>NUCLEOTIDE SEQUENCE [LARGE SCALE GENOMIC DNA]</scope>
    <source>
        <strain evidence="3 4">MS-2</strain>
    </source>
</reference>
<feature type="region of interest" description="Disordered" evidence="1">
    <location>
        <begin position="132"/>
        <end position="155"/>
    </location>
</feature>
<keyword evidence="4" id="KW-1185">Reference proteome</keyword>
<comment type="caution">
    <text evidence="3">The sequence shown here is derived from an EMBL/GenBank/DDBJ whole genome shotgun (WGS) entry which is preliminary data.</text>
</comment>
<gene>
    <name evidence="3" type="ORF">AAF712_008810</name>
</gene>
<keyword evidence="2" id="KW-0472">Membrane</keyword>
<dbReference type="EMBL" id="JBBXMP010000065">
    <property type="protein sequence ID" value="KAL0064227.1"/>
    <property type="molecule type" value="Genomic_DNA"/>
</dbReference>
<feature type="compositionally biased region" description="Basic and acidic residues" evidence="1">
    <location>
        <begin position="146"/>
        <end position="155"/>
    </location>
</feature>
<evidence type="ECO:0000313" key="4">
    <source>
        <dbReference type="Proteomes" id="UP001437256"/>
    </source>
</evidence>
<protein>
    <submittedName>
        <fullName evidence="3">Uncharacterized protein</fullName>
    </submittedName>
</protein>
<accession>A0ABR2ZV95</accession>
<evidence type="ECO:0000256" key="2">
    <source>
        <dbReference type="SAM" id="Phobius"/>
    </source>
</evidence>
<sequence length="155" mass="16459">MESPEESSPHSSGQSPGLIENIIRRANSDGRSLPLSINITNYQCPSPSIGNNYQGSTFNGNLESTAAQPDTSPQVHSRQNSKAQPTIPAGVLAFLFYLFAGLAIRLAGTDVRAQLSTATNFMCAERADGNALDSVEPGESVRGIKKPHEETSPAM</sequence>